<dbReference type="PANTHER" id="PTHR10309:SF4">
    <property type="entry name" value="MANNOSE-6-PHOSPHATE ISOMERASE"/>
    <property type="match status" value="1"/>
</dbReference>
<sequence length="429" mass="45872">MSPQSKVFQLAGTCNNYEWGRKGRDSLAARLCANTPGGGFEPDDDQYYSEMWFGDYPDFPARVLETGEPLRDVLDRDRDALLGPKVVRELDAQLPYLPKILSIAKALPLQIHPDKSLAARLHERDPDSFTDPNHKPEIAVALGPFEVFAGFKPLDRIAPAFNVPALRDFIPDGTAAGGWTDETLREVTRRLLLADEPTVERAAAALADALASSPHGRDVLGPEDSHVADLLPRLQGQYGRGDPGTLVALLCMNYLVLGAGDALYIPADGIHAYLSGDIVECMARSNNVLNTGFCPAGDRDNVDLFAGALTFRAHSEADVLLPPRPSPRGARGRTVVYPPPLSEFDMLKTDLNAADAGEKDGGGGGGGGGTEVIRAGEGPAVAIVTDGEGVLEADGKTFDVKAGYIWFIAPGVEAKWETKGTLQVFTTVV</sequence>
<evidence type="ECO:0000256" key="4">
    <source>
        <dbReference type="ARBA" id="ARBA00010772"/>
    </source>
</evidence>
<dbReference type="GO" id="GO:0009298">
    <property type="term" value="P:GDP-mannose biosynthetic process"/>
    <property type="evidence" value="ECO:0007669"/>
    <property type="project" value="InterPro"/>
</dbReference>
<dbReference type="InterPro" id="IPR046457">
    <property type="entry name" value="PMI_typeI_cat"/>
</dbReference>
<evidence type="ECO:0000256" key="10">
    <source>
        <dbReference type="ARBA" id="ARBA00029741"/>
    </source>
</evidence>
<feature type="binding site" evidence="12">
    <location>
        <position position="112"/>
    </location>
    <ligand>
        <name>Zn(2+)</name>
        <dbReference type="ChEBI" id="CHEBI:29105"/>
    </ligand>
</feature>
<evidence type="ECO:0000256" key="8">
    <source>
        <dbReference type="ARBA" id="ARBA00022833"/>
    </source>
</evidence>
<dbReference type="Proteomes" id="UP001232148">
    <property type="component" value="Unassembled WGS sequence"/>
</dbReference>
<evidence type="ECO:0000256" key="5">
    <source>
        <dbReference type="ARBA" id="ARBA00011956"/>
    </source>
</evidence>
<keyword evidence="8 12" id="KW-0862">Zinc</keyword>
<feature type="binding site" evidence="12">
    <location>
        <position position="271"/>
    </location>
    <ligand>
        <name>Zn(2+)</name>
        <dbReference type="ChEBI" id="CHEBI:29105"/>
    </ligand>
</feature>
<evidence type="ECO:0000313" key="14">
    <source>
        <dbReference type="EMBL" id="KAK2026576.1"/>
    </source>
</evidence>
<dbReference type="PIRSF" id="PIRSF001480">
    <property type="entry name" value="Mannose-6-phosphate_isomerase"/>
    <property type="match status" value="1"/>
</dbReference>
<dbReference type="GO" id="GO:0008270">
    <property type="term" value="F:zinc ion binding"/>
    <property type="evidence" value="ECO:0007669"/>
    <property type="project" value="InterPro"/>
</dbReference>
<evidence type="ECO:0000259" key="13">
    <source>
        <dbReference type="Pfam" id="PF20511"/>
    </source>
</evidence>
<dbReference type="CDD" id="cd07011">
    <property type="entry name" value="cupin_PMI_type_I_N"/>
    <property type="match status" value="1"/>
</dbReference>
<dbReference type="EC" id="5.3.1.8" evidence="5"/>
<evidence type="ECO:0000313" key="15">
    <source>
        <dbReference type="Proteomes" id="UP001232148"/>
    </source>
</evidence>
<dbReference type="GO" id="GO:0004476">
    <property type="term" value="F:mannose-6-phosphate isomerase activity"/>
    <property type="evidence" value="ECO:0007669"/>
    <property type="project" value="UniProtKB-EC"/>
</dbReference>
<dbReference type="GO" id="GO:0005975">
    <property type="term" value="P:carbohydrate metabolic process"/>
    <property type="evidence" value="ECO:0007669"/>
    <property type="project" value="InterPro"/>
</dbReference>
<evidence type="ECO:0000256" key="2">
    <source>
        <dbReference type="ARBA" id="ARBA00002564"/>
    </source>
</evidence>
<dbReference type="AlphaFoldDB" id="A0AAD9LY15"/>
<evidence type="ECO:0000256" key="3">
    <source>
        <dbReference type="ARBA" id="ARBA00004666"/>
    </source>
</evidence>
<dbReference type="NCBIfam" id="TIGR00218">
    <property type="entry name" value="manA"/>
    <property type="match status" value="1"/>
</dbReference>
<comment type="pathway">
    <text evidence="3">Nucleotide-sugar biosynthesis; GDP-alpha-D-mannose biosynthesis; alpha-D-mannose 1-phosphate from D-fructose 6-phosphate: step 1/2.</text>
</comment>
<keyword evidence="7 12" id="KW-0479">Metal-binding</keyword>
<dbReference type="InterPro" id="IPR016305">
    <property type="entry name" value="Mannose-6-P_Isomerase"/>
</dbReference>
<comment type="cofactor">
    <cofactor evidence="12">
        <name>Zn(2+)</name>
        <dbReference type="ChEBI" id="CHEBI:29105"/>
    </cofactor>
    <text evidence="12">Binds 1 zinc ion per subunit.</text>
</comment>
<feature type="domain" description="Phosphomannose isomerase type I catalytic" evidence="13">
    <location>
        <begin position="7"/>
        <end position="154"/>
    </location>
</feature>
<dbReference type="EMBL" id="MU842911">
    <property type="protein sequence ID" value="KAK2026576.1"/>
    <property type="molecule type" value="Genomic_DNA"/>
</dbReference>
<gene>
    <name evidence="14" type="ORF">LX32DRAFT_695473</name>
</gene>
<dbReference type="InterPro" id="IPR001250">
    <property type="entry name" value="Man6P_Isoase-1"/>
</dbReference>
<dbReference type="Gene3D" id="1.10.441.10">
    <property type="entry name" value="Phosphomannose Isomerase, domain 2"/>
    <property type="match status" value="1"/>
</dbReference>
<dbReference type="PRINTS" id="PR00714">
    <property type="entry name" value="MAN6PISMRASE"/>
</dbReference>
<evidence type="ECO:0000256" key="11">
    <source>
        <dbReference type="ARBA" id="ARBA00030762"/>
    </source>
</evidence>
<dbReference type="Gene3D" id="2.60.120.10">
    <property type="entry name" value="Jelly Rolls"/>
    <property type="match status" value="2"/>
</dbReference>
<proteinExistence type="inferred from homology"/>
<organism evidence="14 15">
    <name type="scientific">Colletotrichum zoysiae</name>
    <dbReference type="NCBI Taxonomy" id="1216348"/>
    <lineage>
        <taxon>Eukaryota</taxon>
        <taxon>Fungi</taxon>
        <taxon>Dikarya</taxon>
        <taxon>Ascomycota</taxon>
        <taxon>Pezizomycotina</taxon>
        <taxon>Sordariomycetes</taxon>
        <taxon>Hypocreomycetidae</taxon>
        <taxon>Glomerellales</taxon>
        <taxon>Glomerellaceae</taxon>
        <taxon>Colletotrichum</taxon>
        <taxon>Colletotrichum graminicola species complex</taxon>
    </lineage>
</organism>
<evidence type="ECO:0000256" key="1">
    <source>
        <dbReference type="ARBA" id="ARBA00000757"/>
    </source>
</evidence>
<comment type="catalytic activity">
    <reaction evidence="1">
        <text>D-mannose 6-phosphate = D-fructose 6-phosphate</text>
        <dbReference type="Rhea" id="RHEA:12356"/>
        <dbReference type="ChEBI" id="CHEBI:58735"/>
        <dbReference type="ChEBI" id="CHEBI:61527"/>
        <dbReference type="EC" id="5.3.1.8"/>
    </reaction>
</comment>
<keyword evidence="9 14" id="KW-0413">Isomerase</keyword>
<evidence type="ECO:0000256" key="12">
    <source>
        <dbReference type="PIRSR" id="PIRSR001480-2"/>
    </source>
</evidence>
<accession>A0AAD9LY15</accession>
<comment type="similarity">
    <text evidence="4">Belongs to the mannose-6-phosphate isomerase type 1 family.</text>
</comment>
<dbReference type="Pfam" id="PF20511">
    <property type="entry name" value="PMI_typeI_cat"/>
    <property type="match status" value="1"/>
</dbReference>
<protein>
    <recommendedName>
        <fullName evidence="6">Mannose-6-phosphate isomerase</fullName>
        <ecNumber evidence="5">5.3.1.8</ecNumber>
    </recommendedName>
    <alternativeName>
        <fullName evidence="10">Phosphohexomutase</fullName>
    </alternativeName>
    <alternativeName>
        <fullName evidence="11">Phosphomannose isomerase</fullName>
    </alternativeName>
</protein>
<evidence type="ECO:0000256" key="9">
    <source>
        <dbReference type="ARBA" id="ARBA00023235"/>
    </source>
</evidence>
<feature type="binding site" evidence="12">
    <location>
        <position position="110"/>
    </location>
    <ligand>
        <name>Zn(2+)</name>
        <dbReference type="ChEBI" id="CHEBI:29105"/>
    </ligand>
</feature>
<evidence type="ECO:0000256" key="7">
    <source>
        <dbReference type="ARBA" id="ARBA00022723"/>
    </source>
</evidence>
<dbReference type="GO" id="GO:0005829">
    <property type="term" value="C:cytosol"/>
    <property type="evidence" value="ECO:0007669"/>
    <property type="project" value="TreeGrafter"/>
</dbReference>
<keyword evidence="15" id="KW-1185">Reference proteome</keyword>
<dbReference type="InterPro" id="IPR014710">
    <property type="entry name" value="RmlC-like_jellyroll"/>
</dbReference>
<dbReference type="PANTHER" id="PTHR10309">
    <property type="entry name" value="MANNOSE-6-PHOSPHATE ISOMERASE"/>
    <property type="match status" value="1"/>
</dbReference>
<comment type="function">
    <text evidence="2">Involved in the synthesis of the GDP-mannose and dolichol-phosphate-mannose required for a number of critical mannosyl transfer reactions.</text>
</comment>
<dbReference type="InterPro" id="IPR011051">
    <property type="entry name" value="RmlC_Cupin_sf"/>
</dbReference>
<name>A0AAD9LY15_9PEZI</name>
<dbReference type="SUPFAM" id="SSF51182">
    <property type="entry name" value="RmlC-like cupins"/>
    <property type="match status" value="1"/>
</dbReference>
<feature type="binding site" evidence="12">
    <location>
        <position position="137"/>
    </location>
    <ligand>
        <name>Zn(2+)</name>
        <dbReference type="ChEBI" id="CHEBI:29105"/>
    </ligand>
</feature>
<comment type="caution">
    <text evidence="14">The sequence shown here is derived from an EMBL/GenBank/DDBJ whole genome shotgun (WGS) entry which is preliminary data.</text>
</comment>
<evidence type="ECO:0000256" key="6">
    <source>
        <dbReference type="ARBA" id="ARBA00018236"/>
    </source>
</evidence>
<reference evidence="14" key="1">
    <citation type="submission" date="2021-06" db="EMBL/GenBank/DDBJ databases">
        <title>Comparative genomics, transcriptomics and evolutionary studies reveal genomic signatures of adaptation to plant cell wall in hemibiotrophic fungi.</title>
        <authorList>
            <consortium name="DOE Joint Genome Institute"/>
            <person name="Baroncelli R."/>
            <person name="Diaz J.F."/>
            <person name="Benocci T."/>
            <person name="Peng M."/>
            <person name="Battaglia E."/>
            <person name="Haridas S."/>
            <person name="Andreopoulos W."/>
            <person name="Labutti K."/>
            <person name="Pangilinan J."/>
            <person name="Floch G.L."/>
            <person name="Makela M.R."/>
            <person name="Henrissat B."/>
            <person name="Grigoriev I.V."/>
            <person name="Crouch J.A."/>
            <person name="De Vries R.P."/>
            <person name="Sukno S.A."/>
            <person name="Thon M.R."/>
        </authorList>
    </citation>
    <scope>NUCLEOTIDE SEQUENCE</scope>
    <source>
        <strain evidence="14">MAFF235873</strain>
    </source>
</reference>